<evidence type="ECO:0000313" key="2">
    <source>
        <dbReference type="Proteomes" id="UP001500399"/>
    </source>
</evidence>
<reference evidence="1 2" key="1">
    <citation type="journal article" date="2019" name="Int. J. Syst. Evol. Microbiol.">
        <title>The Global Catalogue of Microorganisms (GCM) 10K type strain sequencing project: providing services to taxonomists for standard genome sequencing and annotation.</title>
        <authorList>
            <consortium name="The Broad Institute Genomics Platform"/>
            <consortium name="The Broad Institute Genome Sequencing Center for Infectious Disease"/>
            <person name="Wu L."/>
            <person name="Ma J."/>
        </authorList>
    </citation>
    <scope>NUCLEOTIDE SEQUENCE [LARGE SCALE GENOMIC DNA]</scope>
    <source>
        <strain evidence="1 2">JCM 8542</strain>
    </source>
</reference>
<name>A0ABN0SV54_9FIRM</name>
<sequence>MMNCEVLANAIIEQAAKDYRWARTVLRKAAENVAATAMRSETERFFHSAWFGQLTSINGEWLLQQLEGEFV</sequence>
<comment type="caution">
    <text evidence="1">The sequence shown here is derived from an EMBL/GenBank/DDBJ whole genome shotgun (WGS) entry which is preliminary data.</text>
</comment>
<evidence type="ECO:0000313" key="1">
    <source>
        <dbReference type="EMBL" id="GAA0201859.1"/>
    </source>
</evidence>
<keyword evidence="2" id="KW-1185">Reference proteome</keyword>
<gene>
    <name evidence="1" type="ORF">GCM10008919_01530</name>
</gene>
<dbReference type="Proteomes" id="UP001500399">
    <property type="component" value="Unassembled WGS sequence"/>
</dbReference>
<proteinExistence type="predicted"/>
<accession>A0ABN0SV54</accession>
<organism evidence="1 2">
    <name type="scientific">Selenomonas dianae</name>
    <dbReference type="NCBI Taxonomy" id="135079"/>
    <lineage>
        <taxon>Bacteria</taxon>
        <taxon>Bacillati</taxon>
        <taxon>Bacillota</taxon>
        <taxon>Negativicutes</taxon>
        <taxon>Selenomonadales</taxon>
        <taxon>Selenomonadaceae</taxon>
        <taxon>Selenomonas</taxon>
    </lineage>
</organism>
<protein>
    <submittedName>
        <fullName evidence="1">Uncharacterized protein</fullName>
    </submittedName>
</protein>
<dbReference type="EMBL" id="BAAACR010000001">
    <property type="protein sequence ID" value="GAA0201859.1"/>
    <property type="molecule type" value="Genomic_DNA"/>
</dbReference>